<keyword evidence="5" id="KW-0479">Metal-binding</keyword>
<keyword evidence="13" id="KW-1185">Reference proteome</keyword>
<dbReference type="GO" id="GO:0016787">
    <property type="term" value="F:hydrolase activity"/>
    <property type="evidence" value="ECO:0007669"/>
    <property type="project" value="UniProtKB-KW"/>
</dbReference>
<name>A0AAW1KNW1_POPJA</name>
<feature type="transmembrane region" description="Helical" evidence="10">
    <location>
        <begin position="352"/>
        <end position="371"/>
    </location>
</feature>
<dbReference type="SUPFAM" id="SSF56300">
    <property type="entry name" value="Metallo-dependent phosphatases"/>
    <property type="match status" value="1"/>
</dbReference>
<evidence type="ECO:0000256" key="2">
    <source>
        <dbReference type="ARBA" id="ARBA00004141"/>
    </source>
</evidence>
<proteinExistence type="inferred from homology"/>
<comment type="similarity">
    <text evidence="3">Belongs to the metallophosphoesterase superfamily. MPPE1 family.</text>
</comment>
<evidence type="ECO:0000313" key="13">
    <source>
        <dbReference type="Proteomes" id="UP001458880"/>
    </source>
</evidence>
<dbReference type="Proteomes" id="UP001458880">
    <property type="component" value="Unassembled WGS sequence"/>
</dbReference>
<reference evidence="12 13" key="1">
    <citation type="journal article" date="2024" name="BMC Genomics">
        <title>De novo assembly and annotation of Popillia japonica's genome with initial clues to its potential as an invasive pest.</title>
        <authorList>
            <person name="Cucini C."/>
            <person name="Boschi S."/>
            <person name="Funari R."/>
            <person name="Cardaioli E."/>
            <person name="Iannotti N."/>
            <person name="Marturano G."/>
            <person name="Paoli F."/>
            <person name="Bruttini M."/>
            <person name="Carapelli A."/>
            <person name="Frati F."/>
            <person name="Nardi F."/>
        </authorList>
    </citation>
    <scope>NUCLEOTIDE SEQUENCE [LARGE SCALE GENOMIC DNA]</scope>
    <source>
        <strain evidence="12">DMR45628</strain>
    </source>
</reference>
<evidence type="ECO:0000259" key="11">
    <source>
        <dbReference type="Pfam" id="PF00149"/>
    </source>
</evidence>
<sequence length="382" mass="44143">MKPNFRFILNTSIGIFALFLYCEYIIYFLVLKDCTWPELNSTNIDSTIQTNNEEAVRAMVLADTHLLGSRHGHWFDKLRREWQMYRAFQTAVSLHKPDVVFVLGDLTDEGLYCSSAEFDYYVRRFYSLFTVPENVKLYVVVGNHDIGFHYGISPYLNERFVQAFNAPAVQLITIRGNHFVLVNSMALEADGCFLCRSAELQLAKIEKILKCTKGNYGGKCDFRSNLNLYSKPILMQHFPLYRETDMECDDYDAAPLPIKKDRFREKWDCLSRDATNQLLNQLHPRLAISGHVHHGCTKKLPVGDGLEITVPSFSWRNKENPTYSLFVFTPNNYAVSKCAVSKCAMPRESTVITLYIMGGACLLLWFTYCAFTRPRRRIRKFL</sequence>
<dbReference type="GO" id="GO:0006506">
    <property type="term" value="P:GPI anchor biosynthetic process"/>
    <property type="evidence" value="ECO:0007669"/>
    <property type="project" value="InterPro"/>
</dbReference>
<evidence type="ECO:0000256" key="10">
    <source>
        <dbReference type="SAM" id="Phobius"/>
    </source>
</evidence>
<dbReference type="Gene3D" id="3.60.21.10">
    <property type="match status" value="1"/>
</dbReference>
<evidence type="ECO:0000256" key="3">
    <source>
        <dbReference type="ARBA" id="ARBA00008895"/>
    </source>
</evidence>
<dbReference type="InterPro" id="IPR029052">
    <property type="entry name" value="Metallo-depent_PP-like"/>
</dbReference>
<evidence type="ECO:0000256" key="9">
    <source>
        <dbReference type="ARBA" id="ARBA00023211"/>
    </source>
</evidence>
<dbReference type="InterPro" id="IPR033308">
    <property type="entry name" value="PGAP5/Cdc1/Ted1"/>
</dbReference>
<dbReference type="Pfam" id="PF00149">
    <property type="entry name" value="Metallophos"/>
    <property type="match status" value="1"/>
</dbReference>
<evidence type="ECO:0000256" key="7">
    <source>
        <dbReference type="ARBA" id="ARBA00022989"/>
    </source>
</evidence>
<keyword evidence="7 10" id="KW-1133">Transmembrane helix</keyword>
<dbReference type="AlphaFoldDB" id="A0AAW1KNW1"/>
<organism evidence="12 13">
    <name type="scientific">Popillia japonica</name>
    <name type="common">Japanese beetle</name>
    <dbReference type="NCBI Taxonomy" id="7064"/>
    <lineage>
        <taxon>Eukaryota</taxon>
        <taxon>Metazoa</taxon>
        <taxon>Ecdysozoa</taxon>
        <taxon>Arthropoda</taxon>
        <taxon>Hexapoda</taxon>
        <taxon>Insecta</taxon>
        <taxon>Pterygota</taxon>
        <taxon>Neoptera</taxon>
        <taxon>Endopterygota</taxon>
        <taxon>Coleoptera</taxon>
        <taxon>Polyphaga</taxon>
        <taxon>Scarabaeiformia</taxon>
        <taxon>Scarabaeidae</taxon>
        <taxon>Rutelinae</taxon>
        <taxon>Popillia</taxon>
    </lineage>
</organism>
<keyword evidence="9" id="KW-0464">Manganese</keyword>
<dbReference type="PANTHER" id="PTHR13315">
    <property type="entry name" value="METALLO PHOSPHOESTERASE RELATED"/>
    <property type="match status" value="1"/>
</dbReference>
<comment type="subcellular location">
    <subcellularLocation>
        <location evidence="2">Membrane</location>
        <topology evidence="2">Multi-pass membrane protein</topology>
    </subcellularLocation>
</comment>
<accession>A0AAW1KNW1</accession>
<dbReference type="GO" id="GO:0016020">
    <property type="term" value="C:membrane"/>
    <property type="evidence" value="ECO:0007669"/>
    <property type="project" value="UniProtKB-SubCell"/>
</dbReference>
<dbReference type="PANTHER" id="PTHR13315:SF0">
    <property type="entry name" value="METALLOPHOSPHOESTERASE 1"/>
    <property type="match status" value="1"/>
</dbReference>
<evidence type="ECO:0000313" key="12">
    <source>
        <dbReference type="EMBL" id="KAK9721454.1"/>
    </source>
</evidence>
<keyword evidence="8 10" id="KW-0472">Membrane</keyword>
<evidence type="ECO:0000256" key="6">
    <source>
        <dbReference type="ARBA" id="ARBA00022801"/>
    </source>
</evidence>
<dbReference type="GO" id="GO:0046872">
    <property type="term" value="F:metal ion binding"/>
    <property type="evidence" value="ECO:0007669"/>
    <property type="project" value="UniProtKB-KW"/>
</dbReference>
<comment type="cofactor">
    <cofactor evidence="1">
        <name>Mn(2+)</name>
        <dbReference type="ChEBI" id="CHEBI:29035"/>
    </cofactor>
</comment>
<feature type="domain" description="Calcineurin-like phosphoesterase" evidence="11">
    <location>
        <begin position="57"/>
        <end position="294"/>
    </location>
</feature>
<dbReference type="InterPro" id="IPR004843">
    <property type="entry name" value="Calcineurin-like_PHP"/>
</dbReference>
<protein>
    <submittedName>
        <fullName evidence="12">Calcineurin-like phosphoesterase</fullName>
    </submittedName>
</protein>
<keyword evidence="6" id="KW-0378">Hydrolase</keyword>
<comment type="caution">
    <text evidence="12">The sequence shown here is derived from an EMBL/GenBank/DDBJ whole genome shotgun (WGS) entry which is preliminary data.</text>
</comment>
<evidence type="ECO:0000256" key="1">
    <source>
        <dbReference type="ARBA" id="ARBA00001936"/>
    </source>
</evidence>
<keyword evidence="4 10" id="KW-0812">Transmembrane</keyword>
<gene>
    <name evidence="12" type="ORF">QE152_g21540</name>
</gene>
<feature type="transmembrane region" description="Helical" evidence="10">
    <location>
        <begin position="7"/>
        <end position="30"/>
    </location>
</feature>
<evidence type="ECO:0000256" key="5">
    <source>
        <dbReference type="ARBA" id="ARBA00022723"/>
    </source>
</evidence>
<dbReference type="EMBL" id="JASPKY010000199">
    <property type="protein sequence ID" value="KAK9721454.1"/>
    <property type="molecule type" value="Genomic_DNA"/>
</dbReference>
<evidence type="ECO:0000256" key="4">
    <source>
        <dbReference type="ARBA" id="ARBA00022692"/>
    </source>
</evidence>
<evidence type="ECO:0000256" key="8">
    <source>
        <dbReference type="ARBA" id="ARBA00023136"/>
    </source>
</evidence>